<keyword evidence="3" id="KW-0677">Repeat</keyword>
<dbReference type="PANTHER" id="PTHR12086:SF11">
    <property type="entry name" value="EF-HAND DOMAIN-CONTAINING FAMILY MEMBER C2"/>
    <property type="match status" value="1"/>
</dbReference>
<dbReference type="AlphaFoldDB" id="A0ABD0YVY0"/>
<keyword evidence="5" id="KW-0966">Cell projection</keyword>
<feature type="domain" description="DM10" evidence="7">
    <location>
        <begin position="140"/>
        <end position="189"/>
    </location>
</feature>
<organism evidence="8 9">
    <name type="scientific">Ranatra chinensis</name>
    <dbReference type="NCBI Taxonomy" id="642074"/>
    <lineage>
        <taxon>Eukaryota</taxon>
        <taxon>Metazoa</taxon>
        <taxon>Ecdysozoa</taxon>
        <taxon>Arthropoda</taxon>
        <taxon>Hexapoda</taxon>
        <taxon>Insecta</taxon>
        <taxon>Pterygota</taxon>
        <taxon>Neoptera</taxon>
        <taxon>Paraneoptera</taxon>
        <taxon>Hemiptera</taxon>
        <taxon>Heteroptera</taxon>
        <taxon>Panheteroptera</taxon>
        <taxon>Nepomorpha</taxon>
        <taxon>Nepidae</taxon>
        <taxon>Ranatrinae</taxon>
        <taxon>Ranatra</taxon>
    </lineage>
</organism>
<sequence>MEHFYGRFNVERVRSESKVRSNYERRSRSPGDDGSRCVRSRKLTLVNNTRQCVVLDQTLVNAPRGSSRKYRDDFTPEKRPLTREEKEEELSKMERAEEGGLPPYNGFGTHEDSAINCRTVNPASAVKSYRQFYAMDKEGYDSRVLRFSAKLISKEASDRVRSFIVSYYLVDDTISVFEKSNPYEGRWSKGFERGNPKGRPHPLTSARSPADTLRTSMLFVMFGPVPRPKRCSLPLAACTPPASGSMTISVLRESKVATFCAVDDAATATTSSRVSMLTLLDGSRRSPN</sequence>
<comment type="subcellular location">
    <subcellularLocation>
        <location evidence="1">Cytoplasm</location>
        <location evidence="1">Cytoskeleton</location>
        <location evidence="1">Cilium axoneme</location>
    </subcellularLocation>
</comment>
<evidence type="ECO:0000256" key="4">
    <source>
        <dbReference type="ARBA" id="ARBA00023212"/>
    </source>
</evidence>
<keyword evidence="9" id="KW-1185">Reference proteome</keyword>
<evidence type="ECO:0000313" key="9">
    <source>
        <dbReference type="Proteomes" id="UP001558652"/>
    </source>
</evidence>
<dbReference type="Gene3D" id="2.30.29.170">
    <property type="match status" value="1"/>
</dbReference>
<accession>A0ABD0YVY0</accession>
<keyword evidence="2" id="KW-0963">Cytoplasm</keyword>
<feature type="compositionally biased region" description="Basic and acidic residues" evidence="6">
    <location>
        <begin position="69"/>
        <end position="98"/>
    </location>
</feature>
<gene>
    <name evidence="8" type="ORF">AAG570_000043</name>
</gene>
<dbReference type="PANTHER" id="PTHR12086">
    <property type="entry name" value="EF-HAND DOMAIN C-TERMINAL CONTAINING PROTEIN"/>
    <property type="match status" value="1"/>
</dbReference>
<evidence type="ECO:0000313" key="8">
    <source>
        <dbReference type="EMBL" id="KAL1140111.1"/>
    </source>
</evidence>
<feature type="region of interest" description="Disordered" evidence="6">
    <location>
        <begin position="188"/>
        <end position="208"/>
    </location>
</feature>
<reference evidence="8 9" key="1">
    <citation type="submission" date="2024-07" db="EMBL/GenBank/DDBJ databases">
        <title>Chromosome-level genome assembly of the water stick insect Ranatra chinensis (Heteroptera: Nepidae).</title>
        <authorList>
            <person name="Liu X."/>
        </authorList>
    </citation>
    <scope>NUCLEOTIDE SEQUENCE [LARGE SCALE GENOMIC DNA]</scope>
    <source>
        <strain evidence="8">Cailab_2021Rc</strain>
        <tissue evidence="8">Muscle</tissue>
    </source>
</reference>
<evidence type="ECO:0000256" key="5">
    <source>
        <dbReference type="ARBA" id="ARBA00023273"/>
    </source>
</evidence>
<evidence type="ECO:0000259" key="7">
    <source>
        <dbReference type="Pfam" id="PF06565"/>
    </source>
</evidence>
<evidence type="ECO:0000256" key="2">
    <source>
        <dbReference type="ARBA" id="ARBA00022490"/>
    </source>
</evidence>
<comment type="caution">
    <text evidence="8">The sequence shown here is derived from an EMBL/GenBank/DDBJ whole genome shotgun (WGS) entry which is preliminary data.</text>
</comment>
<evidence type="ECO:0000256" key="6">
    <source>
        <dbReference type="SAM" id="MobiDB-lite"/>
    </source>
</evidence>
<dbReference type="InterPro" id="IPR006602">
    <property type="entry name" value="DM10_dom"/>
</dbReference>
<dbReference type="InterPro" id="IPR040193">
    <property type="entry name" value="EFHC1/EFHC2/EFHB"/>
</dbReference>
<evidence type="ECO:0000256" key="3">
    <source>
        <dbReference type="ARBA" id="ARBA00022737"/>
    </source>
</evidence>
<dbReference type="Proteomes" id="UP001558652">
    <property type="component" value="Unassembled WGS sequence"/>
</dbReference>
<name>A0ABD0YVY0_9HEMI</name>
<proteinExistence type="predicted"/>
<dbReference type="Pfam" id="PF06565">
    <property type="entry name" value="DM10_dom"/>
    <property type="match status" value="1"/>
</dbReference>
<evidence type="ECO:0000256" key="1">
    <source>
        <dbReference type="ARBA" id="ARBA00004430"/>
    </source>
</evidence>
<dbReference type="EMBL" id="JBFDAA010000001">
    <property type="protein sequence ID" value="KAL1140111.1"/>
    <property type="molecule type" value="Genomic_DNA"/>
</dbReference>
<feature type="region of interest" description="Disordered" evidence="6">
    <location>
        <begin position="65"/>
        <end position="104"/>
    </location>
</feature>
<dbReference type="GO" id="GO:0005930">
    <property type="term" value="C:axoneme"/>
    <property type="evidence" value="ECO:0007669"/>
    <property type="project" value="UniProtKB-SubCell"/>
</dbReference>
<keyword evidence="4" id="KW-0206">Cytoskeleton</keyword>
<protein>
    <recommendedName>
        <fullName evidence="7">DM10 domain-containing protein</fullName>
    </recommendedName>
</protein>